<dbReference type="InterPro" id="IPR000160">
    <property type="entry name" value="GGDEF_dom"/>
</dbReference>
<dbReference type="GO" id="GO:0043709">
    <property type="term" value="P:cell adhesion involved in single-species biofilm formation"/>
    <property type="evidence" value="ECO:0007669"/>
    <property type="project" value="TreeGrafter"/>
</dbReference>
<evidence type="ECO:0000256" key="1">
    <source>
        <dbReference type="ARBA" id="ARBA00012528"/>
    </source>
</evidence>
<dbReference type="PROSITE" id="PS50110">
    <property type="entry name" value="RESPONSE_REGULATORY"/>
    <property type="match status" value="1"/>
</dbReference>
<dbReference type="InterPro" id="IPR043128">
    <property type="entry name" value="Rev_trsase/Diguanyl_cyclase"/>
</dbReference>
<dbReference type="PANTHER" id="PTHR45138">
    <property type="entry name" value="REGULATORY COMPONENTS OF SENSORY TRANSDUCTION SYSTEM"/>
    <property type="match status" value="1"/>
</dbReference>
<name>A0A248UCA0_9HYPH</name>
<dbReference type="SMART" id="SM00448">
    <property type="entry name" value="REC"/>
    <property type="match status" value="1"/>
</dbReference>
<dbReference type="NCBIfam" id="TIGR00254">
    <property type="entry name" value="GGDEF"/>
    <property type="match status" value="1"/>
</dbReference>
<dbReference type="Pfam" id="PF00990">
    <property type="entry name" value="GGDEF"/>
    <property type="match status" value="1"/>
</dbReference>
<dbReference type="GO" id="GO:0000160">
    <property type="term" value="P:phosphorelay signal transduction system"/>
    <property type="evidence" value="ECO:0007669"/>
    <property type="project" value="InterPro"/>
</dbReference>
<dbReference type="EC" id="2.7.7.65" evidence="1"/>
<dbReference type="SUPFAM" id="SSF52172">
    <property type="entry name" value="CheY-like"/>
    <property type="match status" value="1"/>
</dbReference>
<dbReference type="PROSITE" id="PS50887">
    <property type="entry name" value="GGDEF"/>
    <property type="match status" value="1"/>
</dbReference>
<dbReference type="InterPro" id="IPR050469">
    <property type="entry name" value="Diguanylate_Cyclase"/>
</dbReference>
<dbReference type="Proteomes" id="UP000215256">
    <property type="component" value="Chromosome 2"/>
</dbReference>
<gene>
    <name evidence="6" type="ORF">CES85_5014</name>
</gene>
<accession>A0A248UCA0</accession>
<evidence type="ECO:0000259" key="5">
    <source>
        <dbReference type="PROSITE" id="PS50887"/>
    </source>
</evidence>
<evidence type="ECO:0000313" key="6">
    <source>
        <dbReference type="EMBL" id="ASV84222.1"/>
    </source>
</evidence>
<dbReference type="PANTHER" id="PTHR45138:SF9">
    <property type="entry name" value="DIGUANYLATE CYCLASE DGCM-RELATED"/>
    <property type="match status" value="1"/>
</dbReference>
<dbReference type="Gene3D" id="3.40.50.2300">
    <property type="match status" value="1"/>
</dbReference>
<dbReference type="Pfam" id="PF00072">
    <property type="entry name" value="Response_reg"/>
    <property type="match status" value="1"/>
</dbReference>
<keyword evidence="3" id="KW-0597">Phosphoprotein</keyword>
<dbReference type="EMBL" id="CP022603">
    <property type="protein sequence ID" value="ASV84222.1"/>
    <property type="molecule type" value="Genomic_DNA"/>
</dbReference>
<evidence type="ECO:0000259" key="4">
    <source>
        <dbReference type="PROSITE" id="PS50110"/>
    </source>
</evidence>
<evidence type="ECO:0000313" key="7">
    <source>
        <dbReference type="Proteomes" id="UP000215256"/>
    </source>
</evidence>
<feature type="modified residue" description="4-aspartylphosphate" evidence="3">
    <location>
        <position position="57"/>
    </location>
</feature>
<dbReference type="InterPro" id="IPR029787">
    <property type="entry name" value="Nucleotide_cyclase"/>
</dbReference>
<dbReference type="GO" id="GO:0052621">
    <property type="term" value="F:diguanylate cyclase activity"/>
    <property type="evidence" value="ECO:0007669"/>
    <property type="project" value="UniProtKB-EC"/>
</dbReference>
<protein>
    <recommendedName>
        <fullName evidence="1">diguanylate cyclase</fullName>
        <ecNumber evidence="1">2.7.7.65</ecNumber>
    </recommendedName>
</protein>
<dbReference type="SMART" id="SM00267">
    <property type="entry name" value="GGDEF"/>
    <property type="match status" value="1"/>
</dbReference>
<dbReference type="GO" id="GO:1902201">
    <property type="term" value="P:negative regulation of bacterial-type flagellum-dependent cell motility"/>
    <property type="evidence" value="ECO:0007669"/>
    <property type="project" value="TreeGrafter"/>
</dbReference>
<dbReference type="AlphaFoldDB" id="A0A248UCA0"/>
<dbReference type="Gene3D" id="3.30.70.270">
    <property type="match status" value="1"/>
</dbReference>
<dbReference type="KEGG" id="och:CES85_5014"/>
<dbReference type="InterPro" id="IPR011006">
    <property type="entry name" value="CheY-like_superfamily"/>
</dbReference>
<dbReference type="InterPro" id="IPR001789">
    <property type="entry name" value="Sig_transdc_resp-reg_receiver"/>
</dbReference>
<feature type="domain" description="GGDEF" evidence="5">
    <location>
        <begin position="167"/>
        <end position="304"/>
    </location>
</feature>
<dbReference type="OrthoDB" id="9812260at2"/>
<evidence type="ECO:0000256" key="2">
    <source>
        <dbReference type="ARBA" id="ARBA00034247"/>
    </source>
</evidence>
<dbReference type="GO" id="GO:0005886">
    <property type="term" value="C:plasma membrane"/>
    <property type="evidence" value="ECO:0007669"/>
    <property type="project" value="TreeGrafter"/>
</dbReference>
<dbReference type="RefSeq" id="WP_095445003.1">
    <property type="nucleotide sequence ID" value="NZ_CP022603.1"/>
</dbReference>
<organism evidence="6 7">
    <name type="scientific">Ochrobactrum quorumnocens</name>
    <dbReference type="NCBI Taxonomy" id="271865"/>
    <lineage>
        <taxon>Bacteria</taxon>
        <taxon>Pseudomonadati</taxon>
        <taxon>Pseudomonadota</taxon>
        <taxon>Alphaproteobacteria</taxon>
        <taxon>Hyphomicrobiales</taxon>
        <taxon>Brucellaceae</taxon>
        <taxon>Brucella/Ochrobactrum group</taxon>
        <taxon>Ochrobactrum</taxon>
    </lineage>
</organism>
<feature type="domain" description="Response regulatory" evidence="4">
    <location>
        <begin position="7"/>
        <end position="124"/>
    </location>
</feature>
<sequence>MTDERPTILVADDERINRTVLAELLGADYRVLLAGNGEDLLFFARQQAKVIALILLDVSMPGMNGYEVLSALRADERTAEIAVVFITGQNEEADEELGLRLGAADYIHKPIRPAIVAARIRNLVKLALQKRELKQLAQQDGLTGIANRRHFDDALDRACCNAARSGEPIGLALIDIDHFKRFNDFYGHVAGDDVLRTVAQLLGHHARRPYDLAARYGGEEFALLAPQGDGIIELVQCFRQALRDLDIVHDGSPALQQRVTVSCGAVVMSKLVYPEGRLLLVGKADELLYQAKQRGRDLVVSSTA</sequence>
<comment type="catalytic activity">
    <reaction evidence="2">
        <text>2 GTP = 3',3'-c-di-GMP + 2 diphosphate</text>
        <dbReference type="Rhea" id="RHEA:24898"/>
        <dbReference type="ChEBI" id="CHEBI:33019"/>
        <dbReference type="ChEBI" id="CHEBI:37565"/>
        <dbReference type="ChEBI" id="CHEBI:58805"/>
        <dbReference type="EC" id="2.7.7.65"/>
    </reaction>
</comment>
<dbReference type="CDD" id="cd01949">
    <property type="entry name" value="GGDEF"/>
    <property type="match status" value="1"/>
</dbReference>
<dbReference type="FunFam" id="3.30.70.270:FF:000001">
    <property type="entry name" value="Diguanylate cyclase domain protein"/>
    <property type="match status" value="1"/>
</dbReference>
<proteinExistence type="predicted"/>
<evidence type="ECO:0000256" key="3">
    <source>
        <dbReference type="PROSITE-ProRule" id="PRU00169"/>
    </source>
</evidence>
<reference evidence="6 7" key="1">
    <citation type="submission" date="2017-07" db="EMBL/GenBank/DDBJ databases">
        <title>Phylogenetic study on the rhizospheric bacterium Ochrobactrum sp. A44.</title>
        <authorList>
            <person name="Krzyzanowska D.M."/>
            <person name="Ossowicki A."/>
            <person name="Rajewska M."/>
            <person name="Maciag T."/>
            <person name="Kaczynski Z."/>
            <person name="Czerwicka M."/>
            <person name="Jafra S."/>
        </authorList>
    </citation>
    <scope>NUCLEOTIDE SEQUENCE [LARGE SCALE GENOMIC DNA]</scope>
    <source>
        <strain evidence="6 7">A44</strain>
    </source>
</reference>
<dbReference type="SUPFAM" id="SSF55073">
    <property type="entry name" value="Nucleotide cyclase"/>
    <property type="match status" value="1"/>
</dbReference>